<keyword evidence="3" id="KW-1185">Reference proteome</keyword>
<proteinExistence type="predicted"/>
<dbReference type="GO" id="GO:0008289">
    <property type="term" value="F:lipid binding"/>
    <property type="evidence" value="ECO:0007669"/>
    <property type="project" value="UniProtKB-KW"/>
</dbReference>
<dbReference type="CDD" id="cd00742">
    <property type="entry name" value="FABP"/>
    <property type="match status" value="1"/>
</dbReference>
<dbReference type="Proteomes" id="UP000678393">
    <property type="component" value="Unassembled WGS sequence"/>
</dbReference>
<dbReference type="InterPro" id="IPR012674">
    <property type="entry name" value="Calycin"/>
</dbReference>
<dbReference type="SUPFAM" id="SSF50814">
    <property type="entry name" value="Lipocalins"/>
    <property type="match status" value="1"/>
</dbReference>
<dbReference type="OrthoDB" id="354351at2759"/>
<accession>A0A8S3YD98</accession>
<feature type="region of interest" description="Disordered" evidence="1">
    <location>
        <begin position="55"/>
        <end position="77"/>
    </location>
</feature>
<reference evidence="2" key="1">
    <citation type="submission" date="2021-04" db="EMBL/GenBank/DDBJ databases">
        <authorList>
            <consortium name="Molecular Ecology Group"/>
        </authorList>
    </citation>
    <scope>NUCLEOTIDE SEQUENCE</scope>
</reference>
<evidence type="ECO:0000313" key="3">
    <source>
        <dbReference type="Proteomes" id="UP000678393"/>
    </source>
</evidence>
<dbReference type="AlphaFoldDB" id="A0A8S3YD98"/>
<gene>
    <name evidence="2" type="ORF">CUNI_LOCUS545</name>
</gene>
<protein>
    <submittedName>
        <fullName evidence="2">Uncharacterized protein</fullName>
    </submittedName>
</protein>
<dbReference type="EMBL" id="CAJHNH020000063">
    <property type="protein sequence ID" value="CAG5114987.1"/>
    <property type="molecule type" value="Genomic_DNA"/>
</dbReference>
<evidence type="ECO:0000313" key="2">
    <source>
        <dbReference type="EMBL" id="CAG5114987.1"/>
    </source>
</evidence>
<comment type="caution">
    <text evidence="2">The sequence shown here is derived from an EMBL/GenBank/DDBJ whole genome shotgun (WGS) entry which is preliminary data.</text>
</comment>
<sequence length="111" mass="12333">MATTADEDVRVQEIASKFAGKWKQVRGENIDDFFKEMGLNFLLRKLASQANPEATTTYENGKLTTKQEPVAGNDSKPTVSVREINEAGELVTTVYVGDVVCKRYFIKLPSS</sequence>
<organism evidence="2 3">
    <name type="scientific">Candidula unifasciata</name>
    <dbReference type="NCBI Taxonomy" id="100452"/>
    <lineage>
        <taxon>Eukaryota</taxon>
        <taxon>Metazoa</taxon>
        <taxon>Spiralia</taxon>
        <taxon>Lophotrochozoa</taxon>
        <taxon>Mollusca</taxon>
        <taxon>Gastropoda</taxon>
        <taxon>Heterobranchia</taxon>
        <taxon>Euthyneura</taxon>
        <taxon>Panpulmonata</taxon>
        <taxon>Eupulmonata</taxon>
        <taxon>Stylommatophora</taxon>
        <taxon>Helicina</taxon>
        <taxon>Helicoidea</taxon>
        <taxon>Geomitridae</taxon>
        <taxon>Candidula</taxon>
    </lineage>
</organism>
<dbReference type="Gene3D" id="2.40.128.20">
    <property type="match status" value="2"/>
</dbReference>
<feature type="compositionally biased region" description="Polar residues" evidence="1">
    <location>
        <begin position="55"/>
        <end position="67"/>
    </location>
</feature>
<evidence type="ECO:0000256" key="1">
    <source>
        <dbReference type="SAM" id="MobiDB-lite"/>
    </source>
</evidence>
<name>A0A8S3YD98_9EUPU</name>